<dbReference type="InterPro" id="IPR003594">
    <property type="entry name" value="HATPase_dom"/>
</dbReference>
<dbReference type="InterPro" id="IPR036890">
    <property type="entry name" value="HATPase_C_sf"/>
</dbReference>
<evidence type="ECO:0000256" key="1">
    <source>
        <dbReference type="ARBA" id="ARBA00022679"/>
    </source>
</evidence>
<evidence type="ECO:0000313" key="8">
    <source>
        <dbReference type="Proteomes" id="UP001589890"/>
    </source>
</evidence>
<evidence type="ECO:0000259" key="5">
    <source>
        <dbReference type="Pfam" id="PF07730"/>
    </source>
</evidence>
<feature type="transmembrane region" description="Helical" evidence="4">
    <location>
        <begin position="38"/>
        <end position="56"/>
    </location>
</feature>
<dbReference type="Gene3D" id="3.30.565.10">
    <property type="entry name" value="Histidine kinase-like ATPase, C-terminal domain"/>
    <property type="match status" value="1"/>
</dbReference>
<keyword evidence="3" id="KW-0902">Two-component regulatory system</keyword>
<dbReference type="InterPro" id="IPR011712">
    <property type="entry name" value="Sig_transdc_His_kin_sub3_dim/P"/>
</dbReference>
<dbReference type="RefSeq" id="WP_380045301.1">
    <property type="nucleotide sequence ID" value="NZ_JBHLTC010000010.1"/>
</dbReference>
<feature type="transmembrane region" description="Helical" evidence="4">
    <location>
        <begin position="89"/>
        <end position="119"/>
    </location>
</feature>
<evidence type="ECO:0000256" key="3">
    <source>
        <dbReference type="ARBA" id="ARBA00023012"/>
    </source>
</evidence>
<reference evidence="7 8" key="1">
    <citation type="submission" date="2024-09" db="EMBL/GenBank/DDBJ databases">
        <authorList>
            <person name="Sun Q."/>
            <person name="Mori K."/>
        </authorList>
    </citation>
    <scope>NUCLEOTIDE SEQUENCE [LARGE SCALE GENOMIC DNA]</scope>
    <source>
        <strain evidence="7 8">CGMCC 1.15906</strain>
    </source>
</reference>
<keyword evidence="1" id="KW-0808">Transferase</keyword>
<sequence length="395" mass="41438">MGKYAKGWLHLLIGSAMAALPLLFALIFVWAIKPPRAIQLGVLLVVGAALLALFGLPARARTAGVAGANGLLGLQLPAPHRKTRARTALWMTLHGMIGAAAVGAAAFLGLLAATALVLAVTQPGERMDFGWTEISNGPITLLLGVAMAVLAVLTGFAAPALLRLVAPALLGHQPAERIAALEHRTEVLAHRNHLAQELHDSIGHTLTTSTIQAAVAAKLLDDDPAGARQALAGIEDSSRLALEELDHVIELLREEPAPRAPQRGLADVPALVEHVRRTGRVIEAVLPTDLSAVPQVISREAYRIIQEALTNALRHGTANSTDNEIRLAIAIEADRLVLAVSNPVEAPAVRRTGRGTSGIEERARVLGGEASAGANGARWEVVVRLPLARTAGTRG</sequence>
<feature type="domain" description="Signal transduction histidine kinase subgroup 3 dimerisation and phosphoacceptor" evidence="5">
    <location>
        <begin position="191"/>
        <end position="255"/>
    </location>
</feature>
<keyword evidence="4" id="KW-0812">Transmembrane</keyword>
<evidence type="ECO:0000256" key="2">
    <source>
        <dbReference type="ARBA" id="ARBA00022777"/>
    </source>
</evidence>
<feature type="transmembrane region" description="Helical" evidence="4">
    <location>
        <begin position="139"/>
        <end position="162"/>
    </location>
</feature>
<evidence type="ECO:0000259" key="6">
    <source>
        <dbReference type="Pfam" id="PF13581"/>
    </source>
</evidence>
<dbReference type="SUPFAM" id="SSF55874">
    <property type="entry name" value="ATPase domain of HSP90 chaperone/DNA topoisomerase II/histidine kinase"/>
    <property type="match status" value="1"/>
</dbReference>
<dbReference type="CDD" id="cd16917">
    <property type="entry name" value="HATPase_UhpB-NarQ-NarX-like"/>
    <property type="match status" value="1"/>
</dbReference>
<keyword evidence="2 7" id="KW-0418">Kinase</keyword>
<dbReference type="EMBL" id="JBHLTC010000010">
    <property type="protein sequence ID" value="MFC0624248.1"/>
    <property type="molecule type" value="Genomic_DNA"/>
</dbReference>
<protein>
    <submittedName>
        <fullName evidence="7">Sensor histidine kinase</fullName>
    </submittedName>
</protein>
<evidence type="ECO:0000313" key="7">
    <source>
        <dbReference type="EMBL" id="MFC0624248.1"/>
    </source>
</evidence>
<dbReference type="GO" id="GO:0016301">
    <property type="term" value="F:kinase activity"/>
    <property type="evidence" value="ECO:0007669"/>
    <property type="project" value="UniProtKB-KW"/>
</dbReference>
<keyword evidence="8" id="KW-1185">Reference proteome</keyword>
<gene>
    <name evidence="7" type="ORF">ACFFGN_09250</name>
</gene>
<accession>A0ABV6QI51</accession>
<feature type="domain" description="Histidine kinase/HSP90-like ATPase" evidence="6">
    <location>
        <begin position="268"/>
        <end position="346"/>
    </location>
</feature>
<keyword evidence="4" id="KW-0472">Membrane</keyword>
<dbReference type="Proteomes" id="UP001589890">
    <property type="component" value="Unassembled WGS sequence"/>
</dbReference>
<dbReference type="Gene3D" id="1.20.5.1930">
    <property type="match status" value="1"/>
</dbReference>
<keyword evidence="4" id="KW-1133">Transmembrane helix</keyword>
<dbReference type="Pfam" id="PF13581">
    <property type="entry name" value="HATPase_c_2"/>
    <property type="match status" value="1"/>
</dbReference>
<evidence type="ECO:0000256" key="4">
    <source>
        <dbReference type="SAM" id="Phobius"/>
    </source>
</evidence>
<proteinExistence type="predicted"/>
<dbReference type="PANTHER" id="PTHR24421:SF61">
    <property type="entry name" value="OXYGEN SENSOR HISTIDINE KINASE NREB"/>
    <property type="match status" value="1"/>
</dbReference>
<dbReference type="InterPro" id="IPR050482">
    <property type="entry name" value="Sensor_HK_TwoCompSys"/>
</dbReference>
<name>A0ABV6QI51_9ACTN</name>
<organism evidence="7 8">
    <name type="scientific">Kribbella deserti</name>
    <dbReference type="NCBI Taxonomy" id="1926257"/>
    <lineage>
        <taxon>Bacteria</taxon>
        <taxon>Bacillati</taxon>
        <taxon>Actinomycetota</taxon>
        <taxon>Actinomycetes</taxon>
        <taxon>Propionibacteriales</taxon>
        <taxon>Kribbellaceae</taxon>
        <taxon>Kribbella</taxon>
    </lineage>
</organism>
<dbReference type="PANTHER" id="PTHR24421">
    <property type="entry name" value="NITRATE/NITRITE SENSOR PROTEIN NARX-RELATED"/>
    <property type="match status" value="1"/>
</dbReference>
<feature type="transmembrane region" description="Helical" evidence="4">
    <location>
        <begin position="7"/>
        <end position="32"/>
    </location>
</feature>
<dbReference type="Pfam" id="PF07730">
    <property type="entry name" value="HisKA_3"/>
    <property type="match status" value="1"/>
</dbReference>
<comment type="caution">
    <text evidence="7">The sequence shown here is derived from an EMBL/GenBank/DDBJ whole genome shotgun (WGS) entry which is preliminary data.</text>
</comment>